<evidence type="ECO:0000259" key="1">
    <source>
        <dbReference type="PROSITE" id="PS51459"/>
    </source>
</evidence>
<reference evidence="3" key="1">
    <citation type="journal article" date="2019" name="Int. J. Syst. Evol. Microbiol.">
        <title>The Global Catalogue of Microorganisms (GCM) 10K type strain sequencing project: providing services to taxonomists for standard genome sequencing and annotation.</title>
        <authorList>
            <consortium name="The Broad Institute Genomics Platform"/>
            <consortium name="The Broad Institute Genome Sequencing Center for Infectious Disease"/>
            <person name="Wu L."/>
            <person name="Ma J."/>
        </authorList>
    </citation>
    <scope>NUCLEOTIDE SEQUENCE [LARGE SCALE GENOMIC DNA]</scope>
    <source>
        <strain evidence="3">JCM 11269</strain>
    </source>
</reference>
<feature type="domain" description="Fido" evidence="1">
    <location>
        <begin position="71"/>
        <end position="201"/>
    </location>
</feature>
<dbReference type="InterPro" id="IPR036597">
    <property type="entry name" value="Fido-like_dom_sf"/>
</dbReference>
<dbReference type="PROSITE" id="PS51459">
    <property type="entry name" value="FIDO"/>
    <property type="match status" value="1"/>
</dbReference>
<sequence>MRDDLRSWLRVRSQIAWHEASEELVGPIRGVRDALDVVAGARDGHGDTTRGDRMRAAWRLAQKDAAANRPLGFGLLAEWQKLVLGRPDVAFRALPAFAKGGRERYGVCEETPEQFEECLSQATATVTDVPLPARAARAYLDVCFFHPFDDGNGRAALLTMGFVLAREKVFLDEVGPIRVPRYADDPVGALSLARLIHILTSAAARRGEVLARPDSEGGAGAPMPARFTAALPELAVQGMDGNDCCALDDGE</sequence>
<proteinExistence type="predicted"/>
<dbReference type="Pfam" id="PF02661">
    <property type="entry name" value="Fic"/>
    <property type="match status" value="1"/>
</dbReference>
<accession>A0ABP4DPS1</accession>
<name>A0ABP4DPS1_9ACTN</name>
<evidence type="ECO:0000313" key="3">
    <source>
        <dbReference type="Proteomes" id="UP001501072"/>
    </source>
</evidence>
<gene>
    <name evidence="2" type="ORF">GCM10009564_54190</name>
</gene>
<dbReference type="InterPro" id="IPR003812">
    <property type="entry name" value="Fido"/>
</dbReference>
<comment type="caution">
    <text evidence="2">The sequence shown here is derived from an EMBL/GenBank/DDBJ whole genome shotgun (WGS) entry which is preliminary data.</text>
</comment>
<dbReference type="SUPFAM" id="SSF140931">
    <property type="entry name" value="Fic-like"/>
    <property type="match status" value="1"/>
</dbReference>
<dbReference type="Proteomes" id="UP001501072">
    <property type="component" value="Unassembled WGS sequence"/>
</dbReference>
<evidence type="ECO:0000313" key="2">
    <source>
        <dbReference type="EMBL" id="GAA1017113.1"/>
    </source>
</evidence>
<organism evidence="2 3">
    <name type="scientific">Streptomyces thermogriseus</name>
    <dbReference type="NCBI Taxonomy" id="75292"/>
    <lineage>
        <taxon>Bacteria</taxon>
        <taxon>Bacillati</taxon>
        <taxon>Actinomycetota</taxon>
        <taxon>Actinomycetes</taxon>
        <taxon>Kitasatosporales</taxon>
        <taxon>Streptomycetaceae</taxon>
        <taxon>Streptomyces</taxon>
    </lineage>
</organism>
<protein>
    <recommendedName>
        <fullName evidence="1">Fido domain-containing protein</fullName>
    </recommendedName>
</protein>
<dbReference type="Gene3D" id="1.10.3290.10">
    <property type="entry name" value="Fido-like domain"/>
    <property type="match status" value="1"/>
</dbReference>
<keyword evidence="3" id="KW-1185">Reference proteome</keyword>
<dbReference type="EMBL" id="BAAAHU010000101">
    <property type="protein sequence ID" value="GAA1017113.1"/>
    <property type="molecule type" value="Genomic_DNA"/>
</dbReference>